<protein>
    <submittedName>
        <fullName evidence="2">Pimeloyl-ACP methyl ester carboxylesterase</fullName>
    </submittedName>
</protein>
<evidence type="ECO:0000259" key="1">
    <source>
        <dbReference type="Pfam" id="PF00561"/>
    </source>
</evidence>
<organism evidence="2 3">
    <name type="scientific">Brevibacillus centrosporus</name>
    <dbReference type="NCBI Taxonomy" id="54910"/>
    <lineage>
        <taxon>Bacteria</taxon>
        <taxon>Bacillati</taxon>
        <taxon>Bacillota</taxon>
        <taxon>Bacilli</taxon>
        <taxon>Bacillales</taxon>
        <taxon>Paenibacillaceae</taxon>
        <taxon>Brevibacillus</taxon>
    </lineage>
</organism>
<dbReference type="PRINTS" id="PR00412">
    <property type="entry name" value="EPOXHYDRLASE"/>
</dbReference>
<dbReference type="STRING" id="1884381.SAMN05518846_106161"/>
<dbReference type="EMBL" id="FORT01000006">
    <property type="protein sequence ID" value="SFJ88079.1"/>
    <property type="molecule type" value="Genomic_DNA"/>
</dbReference>
<dbReference type="PANTHER" id="PTHR43798:SF33">
    <property type="entry name" value="HYDROLASE, PUTATIVE (AFU_ORTHOLOGUE AFUA_2G14860)-RELATED"/>
    <property type="match status" value="1"/>
</dbReference>
<keyword evidence="3" id="KW-1185">Reference proteome</keyword>
<evidence type="ECO:0000313" key="3">
    <source>
        <dbReference type="Proteomes" id="UP000198915"/>
    </source>
</evidence>
<dbReference type="Gene3D" id="3.40.50.1820">
    <property type="entry name" value="alpha/beta hydrolase"/>
    <property type="match status" value="1"/>
</dbReference>
<dbReference type="Pfam" id="PF00561">
    <property type="entry name" value="Abhydrolase_1"/>
    <property type="match status" value="1"/>
</dbReference>
<dbReference type="GO" id="GO:0016020">
    <property type="term" value="C:membrane"/>
    <property type="evidence" value="ECO:0007669"/>
    <property type="project" value="TreeGrafter"/>
</dbReference>
<name>A0A1I3UZH2_9BACL</name>
<dbReference type="InterPro" id="IPR029058">
    <property type="entry name" value="AB_hydrolase_fold"/>
</dbReference>
<gene>
    <name evidence="2" type="ORF">SAMN05518846_106161</name>
</gene>
<reference evidence="3" key="1">
    <citation type="submission" date="2016-10" db="EMBL/GenBank/DDBJ databases">
        <authorList>
            <person name="Varghese N."/>
            <person name="Submissions S."/>
        </authorList>
    </citation>
    <scope>NUCLEOTIDE SEQUENCE [LARGE SCALE GENOMIC DNA]</scope>
    <source>
        <strain evidence="3">OK042</strain>
    </source>
</reference>
<dbReference type="PRINTS" id="PR00111">
    <property type="entry name" value="ABHYDROLASE"/>
</dbReference>
<accession>A0A1I3UZH2</accession>
<dbReference type="PANTHER" id="PTHR43798">
    <property type="entry name" value="MONOACYLGLYCEROL LIPASE"/>
    <property type="match status" value="1"/>
</dbReference>
<dbReference type="GO" id="GO:0003824">
    <property type="term" value="F:catalytic activity"/>
    <property type="evidence" value="ECO:0007669"/>
    <property type="project" value="InterPro"/>
</dbReference>
<dbReference type="InterPro" id="IPR000073">
    <property type="entry name" value="AB_hydrolase_1"/>
</dbReference>
<evidence type="ECO:0000313" key="2">
    <source>
        <dbReference type="EMBL" id="SFJ88079.1"/>
    </source>
</evidence>
<feature type="domain" description="AB hydrolase-1" evidence="1">
    <location>
        <begin position="30"/>
        <end position="265"/>
    </location>
</feature>
<proteinExistence type="predicted"/>
<dbReference type="InterPro" id="IPR000639">
    <property type="entry name" value="Epox_hydrolase-like"/>
</dbReference>
<dbReference type="SUPFAM" id="SSF53474">
    <property type="entry name" value="alpha/beta-Hydrolases"/>
    <property type="match status" value="1"/>
</dbReference>
<dbReference type="Proteomes" id="UP000198915">
    <property type="component" value="Unassembled WGS sequence"/>
</dbReference>
<sequence length="283" mass="31663">MDRSVFTSIKTVERDGFVMEYGLAGHKHAPTLLLLHAIRNTKMLFAGIIPDLAAHFRIVAVDLRGHGHSVEQSTFSFDAIVDDLIGLLDAESLDQVTVVASSFSSVPAQMLAAQRPERIARLILLDGGYYRLGEVPGFQLDQVVQRLSLARFSSVEEAERQFADRYGEGKLPTGWMTSELEGKEDGKLGYRLPREAFIGYFSDYAAFDKDTLFHSITCPVLVLLADERFLPDDEQRAFHRAAVVFYQQAVRQAKIHSIPGALHLLMVSHPEETVKEIRSFLAK</sequence>
<dbReference type="AlphaFoldDB" id="A0A1I3UZH2"/>
<dbReference type="RefSeq" id="WP_092268361.1">
    <property type="nucleotide sequence ID" value="NZ_BJOE01000005.1"/>
</dbReference>
<dbReference type="InterPro" id="IPR050266">
    <property type="entry name" value="AB_hydrolase_sf"/>
</dbReference>